<sequence>MSRYRLQYAPPADEARRSMPPAQRSAFDAGMLDLAAAPYGMGSAPVKDDPDRREATVSDVVVRYYVSNAVLTVTVVRVIYF</sequence>
<name>A0A8H1QM06_9ACTN</name>
<feature type="region of interest" description="Disordered" evidence="1">
    <location>
        <begin position="1"/>
        <end position="22"/>
    </location>
</feature>
<comment type="caution">
    <text evidence="2">The sequence shown here is derived from an EMBL/GenBank/DDBJ whole genome shotgun (WGS) entry which is preliminary data.</text>
</comment>
<dbReference type="Proteomes" id="UP000298111">
    <property type="component" value="Unassembled WGS sequence"/>
</dbReference>
<evidence type="ECO:0000256" key="1">
    <source>
        <dbReference type="SAM" id="MobiDB-lite"/>
    </source>
</evidence>
<accession>A0A8H1QM06</accession>
<organism evidence="2 3">
    <name type="scientific">Streptomyces albus</name>
    <dbReference type="NCBI Taxonomy" id="1888"/>
    <lineage>
        <taxon>Bacteria</taxon>
        <taxon>Bacillati</taxon>
        <taxon>Actinomycetota</taxon>
        <taxon>Actinomycetes</taxon>
        <taxon>Kitasatosporales</taxon>
        <taxon>Streptomycetaceae</taxon>
        <taxon>Streptomyces</taxon>
    </lineage>
</organism>
<evidence type="ECO:0000313" key="2">
    <source>
        <dbReference type="EMBL" id="TGG78487.1"/>
    </source>
</evidence>
<dbReference type="AlphaFoldDB" id="A0A8H1QM06"/>
<gene>
    <name evidence="2" type="ORF">D8771_25175</name>
</gene>
<evidence type="ECO:0000313" key="3">
    <source>
        <dbReference type="Proteomes" id="UP000298111"/>
    </source>
</evidence>
<proteinExistence type="predicted"/>
<reference evidence="2 3" key="1">
    <citation type="submission" date="2018-10" db="EMBL/GenBank/DDBJ databases">
        <title>Isolation of pseudouridimycin from Streptomyces albus DSM 40763.</title>
        <authorList>
            <person name="Rosenqvist P."/>
            <person name="Metsae-Ketelae M."/>
            <person name="Virta P."/>
        </authorList>
    </citation>
    <scope>NUCLEOTIDE SEQUENCE [LARGE SCALE GENOMIC DNA]</scope>
    <source>
        <strain evidence="2 3">DSM 40763</strain>
    </source>
</reference>
<dbReference type="EMBL" id="RCIY01000087">
    <property type="protein sequence ID" value="TGG78487.1"/>
    <property type="molecule type" value="Genomic_DNA"/>
</dbReference>
<protein>
    <submittedName>
        <fullName evidence="2">Uncharacterized protein</fullName>
    </submittedName>
</protein>